<dbReference type="Proteomes" id="UP000245754">
    <property type="component" value="Unassembled WGS sequence"/>
</dbReference>
<organism evidence="3 4">
    <name type="scientific">Cupriavidus plantarum</name>
    <dbReference type="NCBI Taxonomy" id="942865"/>
    <lineage>
        <taxon>Bacteria</taxon>
        <taxon>Pseudomonadati</taxon>
        <taxon>Pseudomonadota</taxon>
        <taxon>Betaproteobacteria</taxon>
        <taxon>Burkholderiales</taxon>
        <taxon>Burkholderiaceae</taxon>
        <taxon>Cupriavidus</taxon>
    </lineage>
</organism>
<evidence type="ECO:0000313" key="4">
    <source>
        <dbReference type="Proteomes" id="UP000245754"/>
    </source>
</evidence>
<protein>
    <submittedName>
        <fullName evidence="3">Nucleotidyltransferase-like protein</fullName>
    </submittedName>
</protein>
<dbReference type="GO" id="GO:0016740">
    <property type="term" value="F:transferase activity"/>
    <property type="evidence" value="ECO:0007669"/>
    <property type="project" value="UniProtKB-KW"/>
</dbReference>
<dbReference type="AlphaFoldDB" id="A0A316EQS4"/>
<keyword evidence="1" id="KW-0175">Coiled coil</keyword>
<dbReference type="InterPro" id="IPR058575">
    <property type="entry name" value="NTP_transf_8_dom"/>
</dbReference>
<feature type="domain" description="Nucleotidyltransferase-like" evidence="2">
    <location>
        <begin position="115"/>
        <end position="309"/>
    </location>
</feature>
<proteinExistence type="predicted"/>
<feature type="coiled-coil region" evidence="1">
    <location>
        <begin position="73"/>
        <end position="100"/>
    </location>
</feature>
<gene>
    <name evidence="3" type="ORF">C7419_1046</name>
</gene>
<name>A0A316EQS4_9BURK</name>
<accession>A0A316EQS4</accession>
<dbReference type="EMBL" id="QGGT01000004">
    <property type="protein sequence ID" value="PWK33333.1"/>
    <property type="molecule type" value="Genomic_DNA"/>
</dbReference>
<reference evidence="3 4" key="1">
    <citation type="submission" date="2018-05" db="EMBL/GenBank/DDBJ databases">
        <title>Genomic Encyclopedia of Type Strains, Phase IV (KMG-V): Genome sequencing to study the core and pangenomes of soil and plant-associated prokaryotes.</title>
        <authorList>
            <person name="Whitman W."/>
        </authorList>
    </citation>
    <scope>NUCLEOTIDE SEQUENCE [LARGE SCALE GENOMIC DNA]</scope>
    <source>
        <strain evidence="3 4">SLV-132</strain>
    </source>
</reference>
<evidence type="ECO:0000256" key="1">
    <source>
        <dbReference type="SAM" id="Coils"/>
    </source>
</evidence>
<comment type="caution">
    <text evidence="3">The sequence shown here is derived from an EMBL/GenBank/DDBJ whole genome shotgun (WGS) entry which is preliminary data.</text>
</comment>
<evidence type="ECO:0000313" key="3">
    <source>
        <dbReference type="EMBL" id="PWK33333.1"/>
    </source>
</evidence>
<sequence length="313" mass="35965">MEPWLELGEEALRQYIDARSVFEACEVAREKAALVRGGMIWRTVKEREYLIRTRSDGSQNSLGARSEDTEQVYRKFVERKESAEARVKSLKEELDKQQRLNRALFVGRAPDILVGILNMLDRLSISEHFIVVGTHALYAYESAAGVRLQEAALATRDVDLLWDTRKRLQFVSRMKAMDTSMLGALRKVDKTFELDELQPFTAVNSKGFEVDIIRREHGDDDPHPLRLTDDEGDFWAVQARRANVLLSAKPFSTPIVATSGKMARMRTIDPRTFVEFKRWMADLPDRDPVKVSRDRMQASIVERLTADRLSHVR</sequence>
<keyword evidence="3" id="KW-0808">Transferase</keyword>
<keyword evidence="4" id="KW-1185">Reference proteome</keyword>
<evidence type="ECO:0000259" key="2">
    <source>
        <dbReference type="Pfam" id="PF12281"/>
    </source>
</evidence>
<dbReference type="Pfam" id="PF12281">
    <property type="entry name" value="NTP_transf_8"/>
    <property type="match status" value="1"/>
</dbReference>